<sequence length="112" mass="11748">MLWLDEGSVLTCDHQGRVMNLASQRWVTIGAVPVLVETDIPGRVIVGCPNAGPNIKPCTSTVLPAAGASIFVRVGGMRLVTDALAGLTDGTPPGVTSFRVLDAHQHFVGTDR</sequence>
<dbReference type="Proteomes" id="UP000612899">
    <property type="component" value="Unassembled WGS sequence"/>
</dbReference>
<reference evidence="1" key="1">
    <citation type="submission" date="2021-01" db="EMBL/GenBank/DDBJ databases">
        <title>Whole genome shotgun sequence of Rhizocola hellebori NBRC 109834.</title>
        <authorList>
            <person name="Komaki H."/>
            <person name="Tamura T."/>
        </authorList>
    </citation>
    <scope>NUCLEOTIDE SEQUENCE</scope>
    <source>
        <strain evidence="1">NBRC 109834</strain>
    </source>
</reference>
<protein>
    <submittedName>
        <fullName evidence="1">Uncharacterized protein</fullName>
    </submittedName>
</protein>
<keyword evidence="2" id="KW-1185">Reference proteome</keyword>
<accession>A0A8J3Q2F6</accession>
<organism evidence="1 2">
    <name type="scientific">Rhizocola hellebori</name>
    <dbReference type="NCBI Taxonomy" id="1392758"/>
    <lineage>
        <taxon>Bacteria</taxon>
        <taxon>Bacillati</taxon>
        <taxon>Actinomycetota</taxon>
        <taxon>Actinomycetes</taxon>
        <taxon>Micromonosporales</taxon>
        <taxon>Micromonosporaceae</taxon>
        <taxon>Rhizocola</taxon>
    </lineage>
</organism>
<dbReference type="EMBL" id="BONY01000001">
    <property type="protein sequence ID" value="GIH02239.1"/>
    <property type="molecule type" value="Genomic_DNA"/>
</dbReference>
<name>A0A8J3Q2F6_9ACTN</name>
<evidence type="ECO:0000313" key="1">
    <source>
        <dbReference type="EMBL" id="GIH02239.1"/>
    </source>
</evidence>
<dbReference type="AlphaFoldDB" id="A0A8J3Q2F6"/>
<evidence type="ECO:0000313" key="2">
    <source>
        <dbReference type="Proteomes" id="UP000612899"/>
    </source>
</evidence>
<proteinExistence type="predicted"/>
<dbReference type="RefSeq" id="WP_203906155.1">
    <property type="nucleotide sequence ID" value="NZ_BONY01000001.1"/>
</dbReference>
<gene>
    <name evidence="1" type="ORF">Rhe02_03060</name>
</gene>
<comment type="caution">
    <text evidence="1">The sequence shown here is derived from an EMBL/GenBank/DDBJ whole genome shotgun (WGS) entry which is preliminary data.</text>
</comment>